<reference evidence="2" key="1">
    <citation type="submission" date="2023-02" db="EMBL/GenBank/DDBJ databases">
        <title>Genome of toxic invasive species Heracleum sosnowskyi carries increased number of genes despite the absence of recent whole-genome duplications.</title>
        <authorList>
            <person name="Schelkunov M."/>
            <person name="Shtratnikova V."/>
            <person name="Makarenko M."/>
            <person name="Klepikova A."/>
            <person name="Omelchenko D."/>
            <person name="Novikova G."/>
            <person name="Obukhova E."/>
            <person name="Bogdanov V."/>
            <person name="Penin A."/>
            <person name="Logacheva M."/>
        </authorList>
    </citation>
    <scope>NUCLEOTIDE SEQUENCE</scope>
    <source>
        <strain evidence="2">Hsosn_3</strain>
        <tissue evidence="2">Leaf</tissue>
    </source>
</reference>
<dbReference type="AlphaFoldDB" id="A0AAD8HXL1"/>
<protein>
    <submittedName>
        <fullName evidence="2">Uncharacterized protein</fullName>
    </submittedName>
</protein>
<dbReference type="PANTHER" id="PTHR43866:SF3">
    <property type="entry name" value="METHYLMALONATE-SEMIALDEHYDE DEHYDROGENASE [ACYLATING], MITOCHONDRIAL"/>
    <property type="match status" value="1"/>
</dbReference>
<dbReference type="GO" id="GO:0006210">
    <property type="term" value="P:thymine catabolic process"/>
    <property type="evidence" value="ECO:0007669"/>
    <property type="project" value="TreeGrafter"/>
</dbReference>
<accession>A0AAD8HXL1</accession>
<dbReference type="GO" id="GO:0005739">
    <property type="term" value="C:mitochondrion"/>
    <property type="evidence" value="ECO:0007669"/>
    <property type="project" value="TreeGrafter"/>
</dbReference>
<name>A0AAD8HXL1_9APIA</name>
<dbReference type="GO" id="GO:0004491">
    <property type="term" value="F:methylmalonate-semialdehyde dehydrogenase (acylating, NAD) activity"/>
    <property type="evidence" value="ECO:0007669"/>
    <property type="project" value="InterPro"/>
</dbReference>
<dbReference type="GO" id="GO:0006574">
    <property type="term" value="P:L-valine catabolic process"/>
    <property type="evidence" value="ECO:0007669"/>
    <property type="project" value="TreeGrafter"/>
</dbReference>
<evidence type="ECO:0000256" key="1">
    <source>
        <dbReference type="ARBA" id="ARBA00009986"/>
    </source>
</evidence>
<reference evidence="2" key="2">
    <citation type="submission" date="2023-05" db="EMBL/GenBank/DDBJ databases">
        <authorList>
            <person name="Schelkunov M.I."/>
        </authorList>
    </citation>
    <scope>NUCLEOTIDE SEQUENCE</scope>
    <source>
        <strain evidence="2">Hsosn_3</strain>
        <tissue evidence="2">Leaf</tissue>
    </source>
</reference>
<gene>
    <name evidence="2" type="ORF">POM88_031517</name>
</gene>
<dbReference type="InterPro" id="IPR010061">
    <property type="entry name" value="MeMal-semiAld_DH"/>
</dbReference>
<sequence length="142" mass="16592">MSLASTCYSDREALLSLIRNLTATLGYITVIKKSKRDRYVRVGCDRGGEYRANRLPVKRRVTNVKRVTETRLINYPFKIWGRWKAIGKWEIEIKNLTHNHPPSKDLFGHPSYRRFTKEEFVRIQETTILGITPKLKTSINKA</sequence>
<dbReference type="Proteomes" id="UP001237642">
    <property type="component" value="Unassembled WGS sequence"/>
</dbReference>
<organism evidence="2 3">
    <name type="scientific">Heracleum sosnowskyi</name>
    <dbReference type="NCBI Taxonomy" id="360622"/>
    <lineage>
        <taxon>Eukaryota</taxon>
        <taxon>Viridiplantae</taxon>
        <taxon>Streptophyta</taxon>
        <taxon>Embryophyta</taxon>
        <taxon>Tracheophyta</taxon>
        <taxon>Spermatophyta</taxon>
        <taxon>Magnoliopsida</taxon>
        <taxon>eudicotyledons</taxon>
        <taxon>Gunneridae</taxon>
        <taxon>Pentapetalae</taxon>
        <taxon>asterids</taxon>
        <taxon>campanulids</taxon>
        <taxon>Apiales</taxon>
        <taxon>Apiaceae</taxon>
        <taxon>Apioideae</taxon>
        <taxon>apioid superclade</taxon>
        <taxon>Tordylieae</taxon>
        <taxon>Tordyliinae</taxon>
        <taxon>Heracleum</taxon>
    </lineage>
</organism>
<dbReference type="EMBL" id="JAUIZM010000007">
    <property type="protein sequence ID" value="KAK1375324.1"/>
    <property type="molecule type" value="Genomic_DNA"/>
</dbReference>
<dbReference type="PANTHER" id="PTHR43866">
    <property type="entry name" value="MALONATE-SEMIALDEHYDE DEHYDROGENASE"/>
    <property type="match status" value="1"/>
</dbReference>
<evidence type="ECO:0000313" key="2">
    <source>
        <dbReference type="EMBL" id="KAK1375324.1"/>
    </source>
</evidence>
<proteinExistence type="inferred from homology"/>
<evidence type="ECO:0000313" key="3">
    <source>
        <dbReference type="Proteomes" id="UP001237642"/>
    </source>
</evidence>
<comment type="similarity">
    <text evidence="1">Belongs to the aldehyde dehydrogenase family.</text>
</comment>
<keyword evidence="3" id="KW-1185">Reference proteome</keyword>
<comment type="caution">
    <text evidence="2">The sequence shown here is derived from an EMBL/GenBank/DDBJ whole genome shotgun (WGS) entry which is preliminary data.</text>
</comment>